<dbReference type="InterPro" id="IPR036591">
    <property type="entry name" value="YggU-like_sf"/>
</dbReference>
<sequence length="88" mass="9724">MARLTVRVHPRARRSEITGRLGDAWKLALAAPPVDGKANDECVRFLAGWAGVPRSRVRIVTGLTSRIKVVEIEGVPQEDLERRLKASP</sequence>
<organism evidence="3">
    <name type="scientific">Solibacter usitatus (strain Ellin6076)</name>
    <dbReference type="NCBI Taxonomy" id="234267"/>
    <lineage>
        <taxon>Bacteria</taxon>
        <taxon>Pseudomonadati</taxon>
        <taxon>Acidobacteriota</taxon>
        <taxon>Terriglobia</taxon>
        <taxon>Bryobacterales</taxon>
        <taxon>Solibacteraceae</taxon>
        <taxon>Candidatus Solibacter</taxon>
    </lineage>
</organism>
<dbReference type="AlphaFoldDB" id="Q01Y90"/>
<evidence type="ECO:0000256" key="1">
    <source>
        <dbReference type="ARBA" id="ARBA00010364"/>
    </source>
</evidence>
<dbReference type="InterPro" id="IPR003746">
    <property type="entry name" value="DUF167"/>
</dbReference>
<dbReference type="Pfam" id="PF02594">
    <property type="entry name" value="DUF167"/>
    <property type="match status" value="1"/>
</dbReference>
<dbReference type="HAMAP" id="MF_00634">
    <property type="entry name" value="UPF0235"/>
    <property type="match status" value="1"/>
</dbReference>
<dbReference type="KEGG" id="sus:Acid_4414"/>
<protein>
    <recommendedName>
        <fullName evidence="2">UPF0235 protein Acid_4414</fullName>
    </recommendedName>
</protein>
<dbReference type="EMBL" id="CP000473">
    <property type="protein sequence ID" value="ABJ85375.1"/>
    <property type="molecule type" value="Genomic_DNA"/>
</dbReference>
<accession>Q01Y90</accession>
<dbReference type="OrthoDB" id="9800587at2"/>
<dbReference type="PANTHER" id="PTHR13420">
    <property type="entry name" value="UPF0235 PROTEIN C15ORF40"/>
    <property type="match status" value="1"/>
</dbReference>
<proteinExistence type="inferred from homology"/>
<dbReference type="NCBIfam" id="TIGR00251">
    <property type="entry name" value="DUF167 family protein"/>
    <property type="match status" value="1"/>
</dbReference>
<dbReference type="GO" id="GO:0005737">
    <property type="term" value="C:cytoplasm"/>
    <property type="evidence" value="ECO:0007669"/>
    <property type="project" value="TreeGrafter"/>
</dbReference>
<dbReference type="InParanoid" id="Q01Y90"/>
<dbReference type="FunCoup" id="Q01Y90">
    <property type="interactions" value="305"/>
</dbReference>
<evidence type="ECO:0000313" key="3">
    <source>
        <dbReference type="EMBL" id="ABJ85375.1"/>
    </source>
</evidence>
<evidence type="ECO:0000256" key="2">
    <source>
        <dbReference type="HAMAP-Rule" id="MF_00634"/>
    </source>
</evidence>
<dbReference type="eggNOG" id="COG1872">
    <property type="taxonomic scope" value="Bacteria"/>
</dbReference>
<comment type="similarity">
    <text evidence="1 2">Belongs to the UPF0235 family.</text>
</comment>
<dbReference type="STRING" id="234267.Acid_4414"/>
<dbReference type="SMART" id="SM01152">
    <property type="entry name" value="DUF167"/>
    <property type="match status" value="1"/>
</dbReference>
<dbReference type="HOGENOM" id="CLU_130694_5_0_0"/>
<reference evidence="3" key="1">
    <citation type="submission" date="2006-10" db="EMBL/GenBank/DDBJ databases">
        <title>Complete sequence of Solibacter usitatus Ellin6076.</title>
        <authorList>
            <consortium name="US DOE Joint Genome Institute"/>
            <person name="Copeland A."/>
            <person name="Lucas S."/>
            <person name="Lapidus A."/>
            <person name="Barry K."/>
            <person name="Detter J.C."/>
            <person name="Glavina del Rio T."/>
            <person name="Hammon N."/>
            <person name="Israni S."/>
            <person name="Dalin E."/>
            <person name="Tice H."/>
            <person name="Pitluck S."/>
            <person name="Thompson L.S."/>
            <person name="Brettin T."/>
            <person name="Bruce D."/>
            <person name="Han C."/>
            <person name="Tapia R."/>
            <person name="Gilna P."/>
            <person name="Schmutz J."/>
            <person name="Larimer F."/>
            <person name="Land M."/>
            <person name="Hauser L."/>
            <person name="Kyrpides N."/>
            <person name="Mikhailova N."/>
            <person name="Janssen P.H."/>
            <person name="Kuske C.R."/>
            <person name="Richardson P."/>
        </authorList>
    </citation>
    <scope>NUCLEOTIDE SEQUENCE</scope>
    <source>
        <strain evidence="3">Ellin6076</strain>
    </source>
</reference>
<name>Q01Y90_SOLUE</name>
<dbReference type="SUPFAM" id="SSF69786">
    <property type="entry name" value="YggU-like"/>
    <property type="match status" value="1"/>
</dbReference>
<dbReference type="PANTHER" id="PTHR13420:SF7">
    <property type="entry name" value="UPF0235 PROTEIN C15ORF40"/>
    <property type="match status" value="1"/>
</dbReference>
<dbReference type="Gene3D" id="3.30.1200.10">
    <property type="entry name" value="YggU-like"/>
    <property type="match status" value="1"/>
</dbReference>
<gene>
    <name evidence="3" type="ordered locus">Acid_4414</name>
</gene>